<reference evidence="1 2" key="1">
    <citation type="journal article" date="2020" name="Syst. Appl. Microbiol.">
        <title>Arthrospiribacter ruber gen. nov., sp. nov., a novel bacterium isolated from Arthrospira cultures.</title>
        <authorList>
            <person name="Waleron M."/>
            <person name="Misztak A."/>
            <person name="Waleron M.M."/>
            <person name="Furmaniak M."/>
            <person name="Mrozik A."/>
            <person name="Waleron K."/>
        </authorList>
    </citation>
    <scope>NUCLEOTIDE SEQUENCE [LARGE SCALE GENOMIC DNA]</scope>
    <source>
        <strain evidence="1 2">DPMB0001</strain>
    </source>
</reference>
<name>A0A951IVF6_9BACT</name>
<dbReference type="AlphaFoldDB" id="A0A951IVF6"/>
<evidence type="ECO:0000313" key="2">
    <source>
        <dbReference type="Proteomes" id="UP000727490"/>
    </source>
</evidence>
<comment type="caution">
    <text evidence="1">The sequence shown here is derived from an EMBL/GenBank/DDBJ whole genome shotgun (WGS) entry which is preliminary data.</text>
</comment>
<keyword evidence="2" id="KW-1185">Reference proteome</keyword>
<accession>A0A951IVF6</accession>
<dbReference type="Proteomes" id="UP000727490">
    <property type="component" value="Unassembled WGS sequence"/>
</dbReference>
<protein>
    <submittedName>
        <fullName evidence="1">Crp/Fnr family transcriptional regulator</fullName>
    </submittedName>
</protein>
<sequence length="199" mass="23417">MTLYKRRLQLKHYFEVHKLPLDTLCRQAMQLGIAMDFNKEEEIRFPDNNETVFFINKGIAAAISDQGSDSWSRLAGENTLITMLSHTDKGLFQKLEWYSLTKLKVLAIPYLAFKESQKKFMLHWEEFCIHLHKMEVMNMNHMAIINSLKSKEKIQYLEENFTDLVLQANYGILAKFIGLKRESFSRLISQKNQMPSIYN</sequence>
<organism evidence="1 2">
    <name type="scientific">Arthrospiribacter ruber</name>
    <dbReference type="NCBI Taxonomy" id="2487934"/>
    <lineage>
        <taxon>Bacteria</taxon>
        <taxon>Pseudomonadati</taxon>
        <taxon>Bacteroidota</taxon>
        <taxon>Cytophagia</taxon>
        <taxon>Cytophagales</taxon>
        <taxon>Cyclobacteriaceae</taxon>
        <taxon>Arthrospiribacter</taxon>
    </lineage>
</organism>
<proteinExistence type="predicted"/>
<gene>
    <name evidence="1" type="ORF">EGN73_02095</name>
</gene>
<dbReference type="EMBL" id="RPHB01000001">
    <property type="protein sequence ID" value="MBW3466606.1"/>
    <property type="molecule type" value="Genomic_DNA"/>
</dbReference>
<evidence type="ECO:0000313" key="1">
    <source>
        <dbReference type="EMBL" id="MBW3466606.1"/>
    </source>
</evidence>
<dbReference type="RefSeq" id="WP_219286625.1">
    <property type="nucleotide sequence ID" value="NZ_RPHB01000001.1"/>
</dbReference>